<keyword evidence="1" id="KW-0472">Membrane</keyword>
<protein>
    <recommendedName>
        <fullName evidence="4">Pentapeptide repeat-containing protein</fullName>
    </recommendedName>
</protein>
<evidence type="ECO:0008006" key="4">
    <source>
        <dbReference type="Google" id="ProtNLM"/>
    </source>
</evidence>
<dbReference type="Proteomes" id="UP001597467">
    <property type="component" value="Unassembled WGS sequence"/>
</dbReference>
<gene>
    <name evidence="2" type="ORF">ACFSSB_12875</name>
</gene>
<sequence>MEMITIKYFNDYGFETSDNAFIESDSLFFKNVNFEGLIFIRELVFENYKVRKISFENCVFDTVIVESIIEFKEIDFKNCNIKLVNVKKNESVFNINIEGESTIVKQVNVEDSEFLKLRIYNGKFNHIFITSPIESFVLLNGDFLTVSLSDSVFGKEKGIYKEIRISPPFIGLNKSKRFFIKNLAINSRSIEDLLIYKIECDYLELHGEISANSKYLIRDIEVKDFKMDSLFNFGEIDLSFIRPLTGSLDSTFSIVISDLGLSKFRDVFIKKFKKVEIEHSDLSSLKLYNSSFPIDIEGSPTKLYGVYNDLYTSAIKSSNTKDKVDYYKATQENLLKVKISEAKSRERCGSIIALKLSKWLSSFGTDWLKVISRILIISIPTYITLLFTLSDTVLDLSVDVILDTISKYFLFINPLRGINFIDGLGRYSPLSIVIDFFFRIFIAIAVFELVRSFRKYVRK</sequence>
<feature type="transmembrane region" description="Helical" evidence="1">
    <location>
        <begin position="430"/>
        <end position="450"/>
    </location>
</feature>
<keyword evidence="3" id="KW-1185">Reference proteome</keyword>
<accession>A0ABW5K513</accession>
<reference evidence="3" key="1">
    <citation type="journal article" date="2019" name="Int. J. Syst. Evol. Microbiol.">
        <title>The Global Catalogue of Microorganisms (GCM) 10K type strain sequencing project: providing services to taxonomists for standard genome sequencing and annotation.</title>
        <authorList>
            <consortium name="The Broad Institute Genomics Platform"/>
            <consortium name="The Broad Institute Genome Sequencing Center for Infectious Disease"/>
            <person name="Wu L."/>
            <person name="Ma J."/>
        </authorList>
    </citation>
    <scope>NUCLEOTIDE SEQUENCE [LARGE SCALE GENOMIC DNA]</scope>
    <source>
        <strain evidence="3">KCTC 42808</strain>
    </source>
</reference>
<dbReference type="RefSeq" id="WP_379904881.1">
    <property type="nucleotide sequence ID" value="NZ_JBHULM010000011.1"/>
</dbReference>
<keyword evidence="1" id="KW-0812">Transmembrane</keyword>
<organism evidence="2 3">
    <name type="scientific">Lacinutrix gracilariae</name>
    <dbReference type="NCBI Taxonomy" id="1747198"/>
    <lineage>
        <taxon>Bacteria</taxon>
        <taxon>Pseudomonadati</taxon>
        <taxon>Bacteroidota</taxon>
        <taxon>Flavobacteriia</taxon>
        <taxon>Flavobacteriales</taxon>
        <taxon>Flavobacteriaceae</taxon>
        <taxon>Lacinutrix</taxon>
    </lineage>
</organism>
<proteinExistence type="predicted"/>
<comment type="caution">
    <text evidence="2">The sequence shown here is derived from an EMBL/GenBank/DDBJ whole genome shotgun (WGS) entry which is preliminary data.</text>
</comment>
<dbReference type="EMBL" id="JBHULM010000011">
    <property type="protein sequence ID" value="MFD2543219.1"/>
    <property type="molecule type" value="Genomic_DNA"/>
</dbReference>
<evidence type="ECO:0000313" key="2">
    <source>
        <dbReference type="EMBL" id="MFD2543219.1"/>
    </source>
</evidence>
<keyword evidence="1" id="KW-1133">Transmembrane helix</keyword>
<evidence type="ECO:0000313" key="3">
    <source>
        <dbReference type="Proteomes" id="UP001597467"/>
    </source>
</evidence>
<evidence type="ECO:0000256" key="1">
    <source>
        <dbReference type="SAM" id="Phobius"/>
    </source>
</evidence>
<name>A0ABW5K513_9FLAO</name>